<protein>
    <recommendedName>
        <fullName evidence="1">N-acetyltransferase domain-containing protein</fullName>
    </recommendedName>
</protein>
<dbReference type="RefSeq" id="WP_214385546.1">
    <property type="nucleotide sequence ID" value="NZ_JAFLWW010000001.1"/>
</dbReference>
<dbReference type="Pfam" id="PF13508">
    <property type="entry name" value="Acetyltransf_7"/>
    <property type="match status" value="1"/>
</dbReference>
<evidence type="ECO:0000313" key="3">
    <source>
        <dbReference type="Proteomes" id="UP001138921"/>
    </source>
</evidence>
<evidence type="ECO:0000313" key="2">
    <source>
        <dbReference type="EMBL" id="MBT1154381.1"/>
    </source>
</evidence>
<dbReference type="GO" id="GO:0016747">
    <property type="term" value="F:acyltransferase activity, transferring groups other than amino-acyl groups"/>
    <property type="evidence" value="ECO:0007669"/>
    <property type="project" value="InterPro"/>
</dbReference>
<sequence length="152" mass="17105">MEIERLAATEENGLLVGTFLAQTFAQEHRFGTQAATGINTDRAWQHIWEMFTDGAVWIARDDDGTAGSISVCRKELWWTDRPYLGDGWLYVRPEKRGFSTAMRLLDQADAYASELGLPLVINVLNSGKPELVGKFLNRFGFTTLGGTYIKER</sequence>
<dbReference type="Gene3D" id="3.40.630.30">
    <property type="match status" value="1"/>
</dbReference>
<name>A0A9X1D3Z0_9HYPH</name>
<dbReference type="Proteomes" id="UP001138921">
    <property type="component" value="Unassembled WGS sequence"/>
</dbReference>
<comment type="caution">
    <text evidence="2">The sequence shown here is derived from an EMBL/GenBank/DDBJ whole genome shotgun (WGS) entry which is preliminary data.</text>
</comment>
<proteinExistence type="predicted"/>
<accession>A0A9X1D3Z0</accession>
<keyword evidence="3" id="KW-1185">Reference proteome</keyword>
<reference evidence="2" key="1">
    <citation type="journal article" date="2021" name="Microorganisms">
        <title>Phylogenomic Reconstruction and Metabolic Potential of the Genus Aminobacter.</title>
        <authorList>
            <person name="Artuso I."/>
            <person name="Turrini P."/>
            <person name="Pirolo M."/>
            <person name="Lugli G.A."/>
            <person name="Ventura M."/>
            <person name="Visca P."/>
        </authorList>
    </citation>
    <scope>NUCLEOTIDE SEQUENCE</scope>
    <source>
        <strain evidence="2">LMG 26462</strain>
    </source>
</reference>
<dbReference type="InterPro" id="IPR016181">
    <property type="entry name" value="Acyl_CoA_acyltransferase"/>
</dbReference>
<dbReference type="CDD" id="cd04301">
    <property type="entry name" value="NAT_SF"/>
    <property type="match status" value="1"/>
</dbReference>
<dbReference type="SUPFAM" id="SSF55729">
    <property type="entry name" value="Acyl-CoA N-acyltransferases (Nat)"/>
    <property type="match status" value="1"/>
</dbReference>
<dbReference type="EMBL" id="JAFLWW010000001">
    <property type="protein sequence ID" value="MBT1154381.1"/>
    <property type="molecule type" value="Genomic_DNA"/>
</dbReference>
<dbReference type="AlphaFoldDB" id="A0A9X1D3Z0"/>
<reference evidence="2" key="2">
    <citation type="submission" date="2021-03" db="EMBL/GenBank/DDBJ databases">
        <authorList>
            <person name="Artuso I."/>
            <person name="Turrini P."/>
            <person name="Pirolo M."/>
            <person name="Lugli G.A."/>
            <person name="Ventura M."/>
            <person name="Visca P."/>
        </authorList>
    </citation>
    <scope>NUCLEOTIDE SEQUENCE</scope>
    <source>
        <strain evidence="2">LMG 26462</strain>
    </source>
</reference>
<gene>
    <name evidence="2" type="ORF">J1C56_02120</name>
</gene>
<organism evidence="2 3">
    <name type="scientific">Aminobacter anthyllidis</name>
    <dbReference type="NCBI Taxonomy" id="1035067"/>
    <lineage>
        <taxon>Bacteria</taxon>
        <taxon>Pseudomonadati</taxon>
        <taxon>Pseudomonadota</taxon>
        <taxon>Alphaproteobacteria</taxon>
        <taxon>Hyphomicrobiales</taxon>
        <taxon>Phyllobacteriaceae</taxon>
        <taxon>Aminobacter</taxon>
    </lineage>
</organism>
<evidence type="ECO:0000259" key="1">
    <source>
        <dbReference type="Pfam" id="PF13508"/>
    </source>
</evidence>
<feature type="domain" description="N-acetyltransferase" evidence="1">
    <location>
        <begin position="53"/>
        <end position="142"/>
    </location>
</feature>
<dbReference type="InterPro" id="IPR000182">
    <property type="entry name" value="GNAT_dom"/>
</dbReference>